<keyword evidence="6 8" id="KW-1133">Transmembrane helix</keyword>
<dbReference type="KEGG" id="tne:Tneu_1512"/>
<dbReference type="GeneID" id="6165775"/>
<evidence type="ECO:0000256" key="4">
    <source>
        <dbReference type="ARBA" id="ARBA00022679"/>
    </source>
</evidence>
<accession>B1Y9K7</accession>
<dbReference type="InterPro" id="IPR000537">
    <property type="entry name" value="UbiA_prenyltransferase"/>
</dbReference>
<dbReference type="Gene3D" id="1.10.357.140">
    <property type="entry name" value="UbiA prenyltransferase"/>
    <property type="match status" value="1"/>
</dbReference>
<dbReference type="AlphaFoldDB" id="B1Y9K7"/>
<dbReference type="OrthoDB" id="56630at2157"/>
<organism evidence="9 10">
    <name type="scientific">Pyrobaculum neutrophilum (strain DSM 2338 / JCM 9278 / NBRC 100436 / V24Sta)</name>
    <name type="common">Thermoproteus neutrophilus</name>
    <dbReference type="NCBI Taxonomy" id="444157"/>
    <lineage>
        <taxon>Archaea</taxon>
        <taxon>Thermoproteota</taxon>
        <taxon>Thermoprotei</taxon>
        <taxon>Thermoproteales</taxon>
        <taxon>Thermoproteaceae</taxon>
        <taxon>Pyrobaculum</taxon>
    </lineage>
</organism>
<feature type="transmembrane region" description="Helical" evidence="8">
    <location>
        <begin position="89"/>
        <end position="111"/>
    </location>
</feature>
<comment type="subcellular location">
    <subcellularLocation>
        <location evidence="2">Cell membrane</location>
        <topology evidence="2">Multi-pass membrane protein</topology>
    </subcellularLocation>
</comment>
<dbReference type="GO" id="GO:0016765">
    <property type="term" value="F:transferase activity, transferring alkyl or aryl (other than methyl) groups"/>
    <property type="evidence" value="ECO:0007669"/>
    <property type="project" value="InterPro"/>
</dbReference>
<evidence type="ECO:0000313" key="10">
    <source>
        <dbReference type="Proteomes" id="UP000001694"/>
    </source>
</evidence>
<feature type="transmembrane region" description="Helical" evidence="8">
    <location>
        <begin position="244"/>
        <end position="263"/>
    </location>
</feature>
<dbReference type="HOGENOM" id="CLU_034879_5_1_2"/>
<evidence type="ECO:0000256" key="5">
    <source>
        <dbReference type="ARBA" id="ARBA00022692"/>
    </source>
</evidence>
<proteinExistence type="inferred from homology"/>
<name>B1Y9K7_PYRNV</name>
<reference evidence="9" key="1">
    <citation type="submission" date="2008-03" db="EMBL/GenBank/DDBJ databases">
        <title>Complete sequence of Thermoproteus neutrophilus V24Sta.</title>
        <authorList>
            <consortium name="US DOE Joint Genome Institute"/>
            <person name="Copeland A."/>
            <person name="Lucas S."/>
            <person name="Lapidus A."/>
            <person name="Glavina del Rio T."/>
            <person name="Dalin E."/>
            <person name="Tice H."/>
            <person name="Bruce D."/>
            <person name="Goodwin L."/>
            <person name="Pitluck S."/>
            <person name="Sims D."/>
            <person name="Brettin T."/>
            <person name="Detter J.C."/>
            <person name="Han C."/>
            <person name="Kuske C.R."/>
            <person name="Schmutz J."/>
            <person name="Larimer F."/>
            <person name="Land M."/>
            <person name="Hauser L."/>
            <person name="Kyrpides N."/>
            <person name="Mikhailova N."/>
            <person name="Biddle J.F."/>
            <person name="Zhang Z."/>
            <person name="Fitz-Gibbon S.T."/>
            <person name="Lowe T.M."/>
            <person name="Saltikov C."/>
            <person name="House C.H."/>
            <person name="Richardson P."/>
        </authorList>
    </citation>
    <scope>NUCLEOTIDE SEQUENCE [LARGE SCALE GENOMIC DNA]</scope>
    <source>
        <strain evidence="9">V24Sta</strain>
    </source>
</reference>
<feature type="transmembrane region" description="Helical" evidence="8">
    <location>
        <begin position="172"/>
        <end position="190"/>
    </location>
</feature>
<feature type="transmembrane region" description="Helical" evidence="8">
    <location>
        <begin position="270"/>
        <end position="290"/>
    </location>
</feature>
<keyword evidence="10" id="KW-1185">Reference proteome</keyword>
<dbReference type="STRING" id="444157.Tneu_1512"/>
<sequence>MAFDPEAVGATAARLLRFIRVEHTVFTLPMAYAAALLAGGALDVLRALFIGLAVFGLRTAGMAWNNIADYPIDKVNPRTRGRMLVSGKVTFREAYAVFLFGVAVFLTSAAALGKMPTALSIPYLAVVIAYPYAKRLHCLPHLHLGLVYALVPLGASIAMHPDSLEAALANTPWLLVVASALWVAGFDVVYSKGDYQFDRSYGLGSIPACYGLKTADVAAVALLTTSAVLYVANYLSYGLSPWGLALTLAGAALEIYSALLGATGDVARGFNLNLAVGVLMPLGVFVGYYTQPP</sequence>
<comment type="cofactor">
    <cofactor evidence="1">
        <name>Mg(2+)</name>
        <dbReference type="ChEBI" id="CHEBI:18420"/>
    </cofactor>
</comment>
<dbReference type="InterPro" id="IPR044878">
    <property type="entry name" value="UbiA_sf"/>
</dbReference>
<evidence type="ECO:0000313" key="9">
    <source>
        <dbReference type="EMBL" id="ACB40436.1"/>
    </source>
</evidence>
<dbReference type="Proteomes" id="UP000001694">
    <property type="component" value="Chromosome"/>
</dbReference>
<protein>
    <submittedName>
        <fullName evidence="9">4-hydroxybenzoate polyprenyltransferase</fullName>
    </submittedName>
</protein>
<evidence type="ECO:0000256" key="6">
    <source>
        <dbReference type="ARBA" id="ARBA00022989"/>
    </source>
</evidence>
<dbReference type="Gene3D" id="1.20.120.1780">
    <property type="entry name" value="UbiA prenyltransferase"/>
    <property type="match status" value="1"/>
</dbReference>
<dbReference type="FunFam" id="1.10.357.140:FF:000008">
    <property type="entry name" value="4-hydroxybenzoate octaprenyltransferase"/>
    <property type="match status" value="1"/>
</dbReference>
<dbReference type="PANTHER" id="PTHR11048:SF28">
    <property type="entry name" value="4-HYDROXYBENZOATE POLYPRENYLTRANSFERASE, MITOCHONDRIAL"/>
    <property type="match status" value="1"/>
</dbReference>
<dbReference type="GO" id="GO:0005886">
    <property type="term" value="C:plasma membrane"/>
    <property type="evidence" value="ECO:0007669"/>
    <property type="project" value="UniProtKB-SubCell"/>
</dbReference>
<evidence type="ECO:0000256" key="7">
    <source>
        <dbReference type="ARBA" id="ARBA00023136"/>
    </source>
</evidence>
<keyword evidence="7 8" id="KW-0472">Membrane</keyword>
<dbReference type="EMBL" id="CP001014">
    <property type="protein sequence ID" value="ACB40436.1"/>
    <property type="molecule type" value="Genomic_DNA"/>
</dbReference>
<dbReference type="InterPro" id="IPR039653">
    <property type="entry name" value="Prenyltransferase"/>
</dbReference>
<feature type="transmembrane region" description="Helical" evidence="8">
    <location>
        <begin position="142"/>
        <end position="160"/>
    </location>
</feature>
<dbReference type="CDD" id="cd13959">
    <property type="entry name" value="PT_UbiA_COQ2"/>
    <property type="match status" value="1"/>
</dbReference>
<dbReference type="eggNOG" id="arCOG00477">
    <property type="taxonomic scope" value="Archaea"/>
</dbReference>
<evidence type="ECO:0000256" key="1">
    <source>
        <dbReference type="ARBA" id="ARBA00001946"/>
    </source>
</evidence>
<feature type="transmembrane region" description="Helical" evidence="8">
    <location>
        <begin position="117"/>
        <end position="133"/>
    </location>
</feature>
<dbReference type="Pfam" id="PF01040">
    <property type="entry name" value="UbiA"/>
    <property type="match status" value="1"/>
</dbReference>
<gene>
    <name evidence="9" type="ordered locus">Tneu_1512</name>
</gene>
<dbReference type="NCBIfam" id="TIGR01475">
    <property type="entry name" value="ubiA_other"/>
    <property type="match status" value="1"/>
</dbReference>
<keyword evidence="5 8" id="KW-0812">Transmembrane</keyword>
<dbReference type="RefSeq" id="WP_012350855.1">
    <property type="nucleotide sequence ID" value="NC_010525.1"/>
</dbReference>
<dbReference type="InterPro" id="IPR006371">
    <property type="entry name" value="Polyprenyltransferase_UbiA-li"/>
</dbReference>
<evidence type="ECO:0000256" key="8">
    <source>
        <dbReference type="SAM" id="Phobius"/>
    </source>
</evidence>
<evidence type="ECO:0000256" key="3">
    <source>
        <dbReference type="ARBA" id="ARBA00005985"/>
    </source>
</evidence>
<feature type="transmembrane region" description="Helical" evidence="8">
    <location>
        <begin position="210"/>
        <end position="232"/>
    </location>
</feature>
<keyword evidence="4" id="KW-0808">Transferase</keyword>
<evidence type="ECO:0000256" key="2">
    <source>
        <dbReference type="ARBA" id="ARBA00004651"/>
    </source>
</evidence>
<comment type="similarity">
    <text evidence="3">Belongs to the UbiA prenyltransferase family.</text>
</comment>
<dbReference type="PANTHER" id="PTHR11048">
    <property type="entry name" value="PRENYLTRANSFERASES"/>
    <property type="match status" value="1"/>
</dbReference>